<organism evidence="6 7">
    <name type="scientific">Paenibacillus konkukensis</name>
    <dbReference type="NCBI Taxonomy" id="2020716"/>
    <lineage>
        <taxon>Bacteria</taxon>
        <taxon>Bacillati</taxon>
        <taxon>Bacillota</taxon>
        <taxon>Bacilli</taxon>
        <taxon>Bacillales</taxon>
        <taxon>Paenibacillaceae</taxon>
        <taxon>Paenibacillus</taxon>
    </lineage>
</organism>
<dbReference type="SUPFAM" id="SSF46689">
    <property type="entry name" value="Homeodomain-like"/>
    <property type="match status" value="1"/>
</dbReference>
<evidence type="ECO:0000313" key="7">
    <source>
        <dbReference type="Proteomes" id="UP001057134"/>
    </source>
</evidence>
<dbReference type="Proteomes" id="UP001057134">
    <property type="component" value="Chromosome"/>
</dbReference>
<dbReference type="PROSITE" id="PS00041">
    <property type="entry name" value="HTH_ARAC_FAMILY_1"/>
    <property type="match status" value="1"/>
</dbReference>
<dbReference type="EMBL" id="CP027059">
    <property type="protein sequence ID" value="UQZ82382.1"/>
    <property type="molecule type" value="Genomic_DNA"/>
</dbReference>
<dbReference type="Gene3D" id="1.10.10.60">
    <property type="entry name" value="Homeodomain-like"/>
    <property type="match status" value="2"/>
</dbReference>
<feature type="transmembrane region" description="Helical" evidence="4">
    <location>
        <begin position="12"/>
        <end position="33"/>
    </location>
</feature>
<keyword evidence="4" id="KW-0472">Membrane</keyword>
<keyword evidence="4" id="KW-0812">Transmembrane</keyword>
<dbReference type="Pfam" id="PF17853">
    <property type="entry name" value="GGDEF_2"/>
    <property type="match status" value="1"/>
</dbReference>
<dbReference type="PANTHER" id="PTHR43280">
    <property type="entry name" value="ARAC-FAMILY TRANSCRIPTIONAL REGULATOR"/>
    <property type="match status" value="1"/>
</dbReference>
<dbReference type="InterPro" id="IPR009057">
    <property type="entry name" value="Homeodomain-like_sf"/>
</dbReference>
<evidence type="ECO:0000313" key="6">
    <source>
        <dbReference type="EMBL" id="UQZ82382.1"/>
    </source>
</evidence>
<keyword evidence="2" id="KW-0238">DNA-binding</keyword>
<dbReference type="InterPro" id="IPR041522">
    <property type="entry name" value="CdaR_GGDEF"/>
</dbReference>
<reference evidence="6" key="2">
    <citation type="journal article" date="2021" name="J Anim Sci Technol">
        <title>Complete genome sequence of Paenibacillus konkukensis sp. nov. SK3146 as a potential probiotic strain.</title>
        <authorList>
            <person name="Jung H.I."/>
            <person name="Park S."/>
            <person name="Niu K.M."/>
            <person name="Lee S.W."/>
            <person name="Kothari D."/>
            <person name="Yi K.J."/>
            <person name="Kim S.K."/>
        </authorList>
    </citation>
    <scope>NUCLEOTIDE SEQUENCE</scope>
    <source>
        <strain evidence="6">SK3146</strain>
    </source>
</reference>
<protein>
    <submittedName>
        <fullName evidence="6">HTH-type transcriptional regulator YesS</fullName>
    </submittedName>
</protein>
<keyword evidence="4" id="KW-1133">Transmembrane helix</keyword>
<evidence type="ECO:0000256" key="4">
    <source>
        <dbReference type="SAM" id="Phobius"/>
    </source>
</evidence>
<dbReference type="Pfam" id="PF12833">
    <property type="entry name" value="HTH_18"/>
    <property type="match status" value="1"/>
</dbReference>
<dbReference type="InterPro" id="IPR018060">
    <property type="entry name" value="HTH_AraC"/>
</dbReference>
<gene>
    <name evidence="6" type="primary">yesS_14</name>
    <name evidence="6" type="ORF">SK3146_01539</name>
</gene>
<feature type="domain" description="HTH araC/xylS-type" evidence="5">
    <location>
        <begin position="659"/>
        <end position="757"/>
    </location>
</feature>
<evidence type="ECO:0000256" key="3">
    <source>
        <dbReference type="ARBA" id="ARBA00023163"/>
    </source>
</evidence>
<keyword evidence="1" id="KW-0805">Transcription regulation</keyword>
<dbReference type="PANTHER" id="PTHR43280:SF10">
    <property type="entry name" value="REGULATORY PROTEIN POCR"/>
    <property type="match status" value="1"/>
</dbReference>
<keyword evidence="7" id="KW-1185">Reference proteome</keyword>
<name>A0ABY4RJJ2_9BACL</name>
<sequence>MKLKLSRYQTKLFMLCLLLGAVPVVVLGIFSYMKSSSLIESKVLKGNDQLLLQTQTQLENTLKIIDFSIFQLGNSQAVTDVLQTPINAKNYPLVDKLLESMQRIQIYELGIRDIELINMDQQWIINNKGYAKLEEALDPDYPVLLAELDKPIKWMTQAPKTGPGQTGPTSVYLIKRFPNYSLPSSAYLVTQMSTQQLFKTIPRSSELGSLIVLDDKGDIMETNMEAGRELAMRSLPVFEEVRQSSELSGYRTGTIGQEEFGFTFRKSTYNGWTYVSMVSLDSITRESKSIGWATLWACAVMIAAIIMLSLQGTNNLYRPVRSLYQKATDPEETGGGLQDTQDEFTVIERRIDKMSQNYLHVTGHVKRLRMELRPFMMFKLAQGELSSHEIQEQLSLFGYNARPSWLAVVTIRIDSLKGTRFGEPDRDLLLYAISNIVEETIPADRRLYPIVMEQAQMTVIAGNEDSQDEFKQFLSNAIRQVQANVLTYLGIPVSAGISRPYKEYEQTYKAYAEGLDALKYRIAKQSETILFIENEEPETQMVFFPEHLEKQLVEAVKFADEKRAHALLKEFLQILSNRELTHNQMQNWLMKLLLDLLYIPEQAAATFASLDTNAVPLYEQLQRLNTVQEIEQWFHLHIIAPMIETEESGKEAPYQKISNEVIRIIQTEYDRDLTLEECASRLNYHSSYLRRALKKSLNVNFTEYLLSYRMEIAKKWLMETEMKIADISQKLQYNNPQNFIRYFKKTTGMTPGQYRGMWLNEQNGE</sequence>
<reference evidence="6" key="1">
    <citation type="submission" date="2018-02" db="EMBL/GenBank/DDBJ databases">
        <authorList>
            <person name="Kim S.-K."/>
            <person name="Jung H.-I."/>
            <person name="Lee S.-W."/>
        </authorList>
    </citation>
    <scope>NUCLEOTIDE SEQUENCE</scope>
    <source>
        <strain evidence="6">SK3146</strain>
    </source>
</reference>
<proteinExistence type="predicted"/>
<dbReference type="RefSeq" id="WP_249864524.1">
    <property type="nucleotide sequence ID" value="NZ_CP027059.1"/>
</dbReference>
<evidence type="ECO:0000259" key="5">
    <source>
        <dbReference type="PROSITE" id="PS01124"/>
    </source>
</evidence>
<dbReference type="PROSITE" id="PS01124">
    <property type="entry name" value="HTH_ARAC_FAMILY_2"/>
    <property type="match status" value="1"/>
</dbReference>
<dbReference type="InterPro" id="IPR018062">
    <property type="entry name" value="HTH_AraC-typ_CS"/>
</dbReference>
<dbReference type="SMART" id="SM00342">
    <property type="entry name" value="HTH_ARAC"/>
    <property type="match status" value="1"/>
</dbReference>
<accession>A0ABY4RJJ2</accession>
<evidence type="ECO:0000256" key="2">
    <source>
        <dbReference type="ARBA" id="ARBA00023125"/>
    </source>
</evidence>
<keyword evidence="3" id="KW-0804">Transcription</keyword>
<evidence type="ECO:0000256" key="1">
    <source>
        <dbReference type="ARBA" id="ARBA00023015"/>
    </source>
</evidence>